<evidence type="ECO:0000256" key="7">
    <source>
        <dbReference type="ARBA" id="ARBA00022946"/>
    </source>
</evidence>
<dbReference type="GO" id="GO:0019843">
    <property type="term" value="F:rRNA binding"/>
    <property type="evidence" value="ECO:0007669"/>
    <property type="project" value="UniProtKB-KW"/>
</dbReference>
<evidence type="ECO:0000256" key="4">
    <source>
        <dbReference type="ARBA" id="ARBA00022737"/>
    </source>
</evidence>
<feature type="compositionally biased region" description="Acidic residues" evidence="13">
    <location>
        <begin position="786"/>
        <end position="798"/>
    </location>
</feature>
<evidence type="ECO:0000256" key="1">
    <source>
        <dbReference type="ARBA" id="ARBA00004173"/>
    </source>
</evidence>
<organism evidence="14 15">
    <name type="scientific">Pleurodeles waltl</name>
    <name type="common">Iberian ribbed newt</name>
    <dbReference type="NCBI Taxonomy" id="8319"/>
    <lineage>
        <taxon>Eukaryota</taxon>
        <taxon>Metazoa</taxon>
        <taxon>Chordata</taxon>
        <taxon>Craniata</taxon>
        <taxon>Vertebrata</taxon>
        <taxon>Euteleostomi</taxon>
        <taxon>Amphibia</taxon>
        <taxon>Batrachia</taxon>
        <taxon>Caudata</taxon>
        <taxon>Salamandroidea</taxon>
        <taxon>Salamandridae</taxon>
        <taxon>Pleurodelinae</taxon>
        <taxon>Pleurodeles</taxon>
    </lineage>
</organism>
<keyword evidence="5" id="KW-0810">Translation regulation</keyword>
<name>A0AAV7WLB1_PLEWA</name>
<evidence type="ECO:0000256" key="5">
    <source>
        <dbReference type="ARBA" id="ARBA00022845"/>
    </source>
</evidence>
<comment type="subcellular location">
    <subcellularLocation>
        <location evidence="1">Mitochondrion</location>
    </subcellularLocation>
</comment>
<sequence length="798" mass="89713">MARAADGGRTLARLLRPTPASSHIAKISDSDDNLVTTTPEVAQVFPTCYAKLYQGTPVLDDPNLTEYLDTIQLVWLDRGHRAYFEAPTMTEEIARVLADLPGDKAPGCAVAVMATVGAAGCMRCGLRLGSAQAWLHGSRIIPSMCLRYSSANATSQAPAASSEATEEIVIPRRKTWSKLAVLQTLSSSTNRDPTAAHYMFQDDSYLIPRTSSEFRLYSLSKESGHNAAKYIVNTYPKFFQKDFAEPHIPCLMPEDLQPQIEEVSEAALKERIQLRRVKDSVDMFDQLLQTGTTLSVGTINCLLDLICFYGDREPPRGDQPEETEPIELEEANHKKRSGPLRRAADSFGVWRENNNAERIFSLMPEKNASSFCTMIRGMVKYGAYSKAFSMYTELQNHRLTADVYSFNALITAAPDVRDTYIEKWDLMQELLKDMMQQKVQPNLLTFNAVLKGLRRCSAVGRSPALYTLGEMKALNIEPSLASYDHLLGIFYKSVSAAKGQTDILEEVLDEIQGKSFVPKDPDDVNFFSSAMRVCLDLKDIELAYRLHDLMETGDNWKLLGDQYQQTSYYGRFFNLLCLMEHIDVVLKWYRELIPSLYYPNSRGMLDLLQALDTDNRLEVIPQIWKDIKQIGHSNKSDLVEEVLALMARDRHTPEIQAAFADTALDIKAAYEIRDKRRAPMEWTNSSLASTATLLSRAGRTEDAWKTLELFKKLNRIPSNEVMVEFLNCTKQSGNKEQAVKLVQLAANFGLQSAGTLAEKVMQDFSLSEEQRHILEELKSQSSDSSDSSDSESEPEEKS</sequence>
<dbReference type="GO" id="GO:0005840">
    <property type="term" value="C:ribosome"/>
    <property type="evidence" value="ECO:0007669"/>
    <property type="project" value="UniProtKB-KW"/>
</dbReference>
<dbReference type="GO" id="GO:0005739">
    <property type="term" value="C:mitochondrion"/>
    <property type="evidence" value="ECO:0007669"/>
    <property type="project" value="UniProtKB-SubCell"/>
</dbReference>
<evidence type="ECO:0000256" key="3">
    <source>
        <dbReference type="ARBA" id="ARBA00022730"/>
    </source>
</evidence>
<evidence type="ECO:0000256" key="13">
    <source>
        <dbReference type="SAM" id="MobiDB-lite"/>
    </source>
</evidence>
<gene>
    <name evidence="14" type="ORF">NDU88_001229</name>
</gene>
<evidence type="ECO:0000313" key="15">
    <source>
        <dbReference type="Proteomes" id="UP001066276"/>
    </source>
</evidence>
<dbReference type="GO" id="GO:0032543">
    <property type="term" value="P:mitochondrial translation"/>
    <property type="evidence" value="ECO:0007669"/>
    <property type="project" value="InterPro"/>
</dbReference>
<dbReference type="InterPro" id="IPR055063">
    <property type="entry name" value="Rib_mS39_PPR"/>
</dbReference>
<dbReference type="PANTHER" id="PTHR16276:SF1">
    <property type="entry name" value="SMALL RIBOSOMAL SUBUNIT PROTEIN MS39"/>
    <property type="match status" value="1"/>
</dbReference>
<dbReference type="FunFam" id="1.25.40.10:FF:002139">
    <property type="entry name" value="Pentatricopeptide repeat domain 3"/>
    <property type="match status" value="1"/>
</dbReference>
<evidence type="ECO:0000256" key="2">
    <source>
        <dbReference type="ARBA" id="ARBA00008551"/>
    </source>
</evidence>
<keyword evidence="10" id="KW-0687">Ribonucleoprotein</keyword>
<evidence type="ECO:0000256" key="11">
    <source>
        <dbReference type="ARBA" id="ARBA00035134"/>
    </source>
</evidence>
<protein>
    <recommendedName>
        <fullName evidence="11">Small ribosomal subunit protein mS39</fullName>
    </recommendedName>
</protein>
<keyword evidence="15" id="KW-1185">Reference proteome</keyword>
<dbReference type="Pfam" id="PF22330">
    <property type="entry name" value="Rib_mS39_PPR"/>
    <property type="match status" value="1"/>
</dbReference>
<accession>A0AAV7WLB1</accession>
<dbReference type="Proteomes" id="UP001066276">
    <property type="component" value="Chromosome 1_1"/>
</dbReference>
<keyword evidence="9" id="KW-0496">Mitochondrion</keyword>
<evidence type="ECO:0000313" key="14">
    <source>
        <dbReference type="EMBL" id="KAJ1213595.1"/>
    </source>
</evidence>
<feature type="region of interest" description="Disordered" evidence="13">
    <location>
        <begin position="771"/>
        <end position="798"/>
    </location>
</feature>
<keyword evidence="3" id="KW-0699">rRNA-binding</keyword>
<comment type="caution">
    <text evidence="14">The sequence shown here is derived from an EMBL/GenBank/DDBJ whole genome shotgun (WGS) entry which is preliminary data.</text>
</comment>
<dbReference type="GO" id="GO:0043024">
    <property type="term" value="F:ribosomal small subunit binding"/>
    <property type="evidence" value="ECO:0007669"/>
    <property type="project" value="InterPro"/>
</dbReference>
<evidence type="ECO:0000256" key="9">
    <source>
        <dbReference type="ARBA" id="ARBA00023128"/>
    </source>
</evidence>
<evidence type="ECO:0000256" key="8">
    <source>
        <dbReference type="ARBA" id="ARBA00022980"/>
    </source>
</evidence>
<proteinExistence type="inferred from homology"/>
<dbReference type="InterPro" id="IPR011990">
    <property type="entry name" value="TPR-like_helical_dom_sf"/>
</dbReference>
<dbReference type="InterPro" id="IPR002885">
    <property type="entry name" value="PPR_rpt"/>
</dbReference>
<dbReference type="GO" id="GO:0006417">
    <property type="term" value="P:regulation of translation"/>
    <property type="evidence" value="ECO:0007669"/>
    <property type="project" value="UniProtKB-KW"/>
</dbReference>
<dbReference type="GO" id="GO:1990904">
    <property type="term" value="C:ribonucleoprotein complex"/>
    <property type="evidence" value="ECO:0007669"/>
    <property type="project" value="UniProtKB-KW"/>
</dbReference>
<evidence type="ECO:0000256" key="10">
    <source>
        <dbReference type="ARBA" id="ARBA00023274"/>
    </source>
</evidence>
<dbReference type="PANTHER" id="PTHR16276">
    <property type="entry name" value="PENTATRICOPEPTIDE REPEAT DOMAIN-CONTAINING PROTEIN 3"/>
    <property type="match status" value="1"/>
</dbReference>
<dbReference type="EMBL" id="JANPWB010000001">
    <property type="protein sequence ID" value="KAJ1213595.1"/>
    <property type="molecule type" value="Genomic_DNA"/>
</dbReference>
<keyword evidence="8" id="KW-0689">Ribosomal protein</keyword>
<comment type="similarity">
    <text evidence="2">Belongs to the mitochondrion-specific ribosomal protein mS39 family.</text>
</comment>
<dbReference type="InterPro" id="IPR037387">
    <property type="entry name" value="PTCD3"/>
</dbReference>
<reference evidence="14" key="1">
    <citation type="journal article" date="2022" name="bioRxiv">
        <title>Sequencing and chromosome-scale assembly of the giantPleurodeles waltlgenome.</title>
        <authorList>
            <person name="Brown T."/>
            <person name="Elewa A."/>
            <person name="Iarovenko S."/>
            <person name="Subramanian E."/>
            <person name="Araus A.J."/>
            <person name="Petzold A."/>
            <person name="Susuki M."/>
            <person name="Suzuki K.-i.T."/>
            <person name="Hayashi T."/>
            <person name="Toyoda A."/>
            <person name="Oliveira C."/>
            <person name="Osipova E."/>
            <person name="Leigh N.D."/>
            <person name="Simon A."/>
            <person name="Yun M.H."/>
        </authorList>
    </citation>
    <scope>NUCLEOTIDE SEQUENCE</scope>
    <source>
        <strain evidence="14">20211129_DDA</strain>
        <tissue evidence="14">Liver</tissue>
    </source>
</reference>
<dbReference type="Gene3D" id="1.25.40.10">
    <property type="entry name" value="Tetratricopeptide repeat domain"/>
    <property type="match status" value="2"/>
</dbReference>
<comment type="function">
    <text evidence="12">Mitochondrial protein that may have a role in mitochondrial translation.</text>
</comment>
<dbReference type="Pfam" id="PF13812">
    <property type="entry name" value="PPR_3"/>
    <property type="match status" value="1"/>
</dbReference>
<evidence type="ECO:0000256" key="12">
    <source>
        <dbReference type="ARBA" id="ARBA00057105"/>
    </source>
</evidence>
<keyword evidence="6" id="KW-0694">RNA-binding</keyword>
<dbReference type="AlphaFoldDB" id="A0AAV7WLB1"/>
<keyword evidence="4" id="KW-0677">Repeat</keyword>
<keyword evidence="7" id="KW-0809">Transit peptide</keyword>
<evidence type="ECO:0000256" key="6">
    <source>
        <dbReference type="ARBA" id="ARBA00022884"/>
    </source>
</evidence>